<evidence type="ECO:0000259" key="1">
    <source>
        <dbReference type="Pfam" id="PF12706"/>
    </source>
</evidence>
<protein>
    <recommendedName>
        <fullName evidence="1">Metallo-beta-lactamase domain-containing protein</fullName>
    </recommendedName>
</protein>
<dbReference type="Gene3D" id="3.60.15.10">
    <property type="entry name" value="Ribonuclease Z/Hydroxyacylglutathione hydrolase-like"/>
    <property type="match status" value="1"/>
</dbReference>
<sequence length="157" mass="18028">MDAPIQHTHHLPYRGLRLLRRIRGGFAGIPQIDVAILPIGAYEPRWFVRFNHMNPAEALQVFDTLDARHFVPMHWGAFDLSNKPLNHGVEVLRNLISEQKRDATRRASTASPRAKRCECPEIPRSLAGSRLYTGGFLSDLEWIGIRPMFLQEDERFS</sequence>
<dbReference type="PANTHER" id="PTHR15032">
    <property type="entry name" value="N-ACYL-PHOSPHATIDYLETHANOLAMINE-HYDROLYZING PHOSPHOLIPASE D"/>
    <property type="match status" value="1"/>
</dbReference>
<keyword evidence="3" id="KW-1185">Reference proteome</keyword>
<evidence type="ECO:0000313" key="2">
    <source>
        <dbReference type="EMBL" id="AWV89092.1"/>
    </source>
</evidence>
<dbReference type="AlphaFoldDB" id="A0A2Z4FJI2"/>
<dbReference type="PANTHER" id="PTHR15032:SF4">
    <property type="entry name" value="N-ACYL-PHOSPHATIDYLETHANOLAMINE-HYDROLYZING PHOSPHOLIPASE D"/>
    <property type="match status" value="1"/>
</dbReference>
<reference evidence="2 3" key="1">
    <citation type="submission" date="2018-06" db="EMBL/GenBank/DDBJ databases">
        <title>Lujinxingia sediminis gen. nov. sp. nov., a new facultative anaerobic member of the class Deltaproteobacteria, and proposal of Lujinxingaceae fam. nov.</title>
        <authorList>
            <person name="Guo L.-Y."/>
            <person name="Li C.-M."/>
            <person name="Wang S."/>
            <person name="Du Z.-J."/>
        </authorList>
    </citation>
    <scope>NUCLEOTIDE SEQUENCE [LARGE SCALE GENOMIC DNA]</scope>
    <source>
        <strain evidence="2 3">FA350</strain>
    </source>
</reference>
<name>A0A2Z4FJI2_9DELT</name>
<organism evidence="2 3">
    <name type="scientific">Bradymonas sediminis</name>
    <dbReference type="NCBI Taxonomy" id="1548548"/>
    <lineage>
        <taxon>Bacteria</taxon>
        <taxon>Deltaproteobacteria</taxon>
        <taxon>Bradymonadales</taxon>
        <taxon>Bradymonadaceae</taxon>
        <taxon>Bradymonas</taxon>
    </lineage>
</organism>
<dbReference type="InterPro" id="IPR036866">
    <property type="entry name" value="RibonucZ/Hydroxyglut_hydro"/>
</dbReference>
<gene>
    <name evidence="2" type="ORF">DN745_06980</name>
</gene>
<dbReference type="GO" id="GO:0005737">
    <property type="term" value="C:cytoplasm"/>
    <property type="evidence" value="ECO:0007669"/>
    <property type="project" value="TreeGrafter"/>
</dbReference>
<dbReference type="KEGG" id="bsed:DN745_06980"/>
<feature type="domain" description="Metallo-beta-lactamase" evidence="1">
    <location>
        <begin position="30"/>
        <end position="75"/>
    </location>
</feature>
<dbReference type="Pfam" id="PF12706">
    <property type="entry name" value="Lactamase_B_2"/>
    <property type="match status" value="1"/>
</dbReference>
<proteinExistence type="predicted"/>
<dbReference type="InterPro" id="IPR001279">
    <property type="entry name" value="Metallo-B-lactamas"/>
</dbReference>
<dbReference type="Proteomes" id="UP000249799">
    <property type="component" value="Chromosome"/>
</dbReference>
<dbReference type="EMBL" id="CP030032">
    <property type="protein sequence ID" value="AWV89092.1"/>
    <property type="molecule type" value="Genomic_DNA"/>
</dbReference>
<evidence type="ECO:0000313" key="3">
    <source>
        <dbReference type="Proteomes" id="UP000249799"/>
    </source>
</evidence>
<accession>A0A2Z4FJI2</accession>
<dbReference type="SUPFAM" id="SSF56281">
    <property type="entry name" value="Metallo-hydrolase/oxidoreductase"/>
    <property type="match status" value="1"/>
</dbReference>
<dbReference type="OrthoDB" id="9805728at2"/>